<evidence type="ECO:0000313" key="5">
    <source>
        <dbReference type="EMBL" id="OGG28766.1"/>
    </source>
</evidence>
<dbReference type="GO" id="GO:0046872">
    <property type="term" value="F:metal ion binding"/>
    <property type="evidence" value="ECO:0007669"/>
    <property type="project" value="UniProtKB-KW"/>
</dbReference>
<comment type="caution">
    <text evidence="5">The sequence shown here is derived from an EMBL/GenBank/DDBJ whole genome shotgun (WGS) entry which is preliminary data.</text>
</comment>
<accession>A0A1F6AVQ2</accession>
<protein>
    <recommendedName>
        <fullName evidence="7">Inositol monophosphatase</fullName>
    </recommendedName>
</protein>
<organism evidence="5 6">
    <name type="scientific">Candidatus Gottesmanbacteria bacterium RIFCSPLOWO2_01_FULL_49_10</name>
    <dbReference type="NCBI Taxonomy" id="1798396"/>
    <lineage>
        <taxon>Bacteria</taxon>
        <taxon>Candidatus Gottesmaniibacteriota</taxon>
    </lineage>
</organism>
<name>A0A1F6AVQ2_9BACT</name>
<dbReference type="Proteomes" id="UP000176409">
    <property type="component" value="Unassembled WGS sequence"/>
</dbReference>
<dbReference type="Gene3D" id="3.40.190.80">
    <property type="match status" value="1"/>
</dbReference>
<proteinExistence type="predicted"/>
<sequence length="270" mass="29256">MNSVDYRGLARDAGSFVKKAGTLLAQQQASAKIRGYKDIADIVTTADLASETLLVSLIHKKYPSHSIDSEEMGVKKQDSPYVWIIDPLDGTKEYARGITEYNCLIAVAQNDELVAGAMWREGTHDLHICAKGHGSTLNGKPIMVSATSNLKKSFVGFHIPVGSLSDALIDSSMALMRDLIGRAYRVRPGWDDARLLGWVAQGVLDAHIVIPGTNKWCDIAPAVLLVTEAGGTVSTMKGNPLTPERYKTEGLLASNKQLQAILLNRTKIVV</sequence>
<evidence type="ECO:0000256" key="2">
    <source>
        <dbReference type="ARBA" id="ARBA00022801"/>
    </source>
</evidence>
<feature type="binding site" evidence="4">
    <location>
        <position position="89"/>
    </location>
    <ligand>
        <name>Mg(2+)</name>
        <dbReference type="ChEBI" id="CHEBI:18420"/>
        <label>1</label>
        <note>catalytic</note>
    </ligand>
</feature>
<feature type="binding site" evidence="4">
    <location>
        <position position="88"/>
    </location>
    <ligand>
        <name>Mg(2+)</name>
        <dbReference type="ChEBI" id="CHEBI:18420"/>
        <label>1</label>
        <note>catalytic</note>
    </ligand>
</feature>
<reference evidence="5 6" key="1">
    <citation type="journal article" date="2016" name="Nat. Commun.">
        <title>Thousands of microbial genomes shed light on interconnected biogeochemical processes in an aquifer system.</title>
        <authorList>
            <person name="Anantharaman K."/>
            <person name="Brown C.T."/>
            <person name="Hug L.A."/>
            <person name="Sharon I."/>
            <person name="Castelle C.J."/>
            <person name="Probst A.J."/>
            <person name="Thomas B.C."/>
            <person name="Singh A."/>
            <person name="Wilkins M.J."/>
            <person name="Karaoz U."/>
            <person name="Brodie E.L."/>
            <person name="Williams K.H."/>
            <person name="Hubbard S.S."/>
            <person name="Banfield J.F."/>
        </authorList>
    </citation>
    <scope>NUCLEOTIDE SEQUENCE [LARGE SCALE GENOMIC DNA]</scope>
</reference>
<evidence type="ECO:0000256" key="3">
    <source>
        <dbReference type="ARBA" id="ARBA00022842"/>
    </source>
</evidence>
<dbReference type="PRINTS" id="PR00377">
    <property type="entry name" value="IMPHPHTASES"/>
</dbReference>
<dbReference type="STRING" id="1798396.A2973_03515"/>
<dbReference type="PANTHER" id="PTHR20854">
    <property type="entry name" value="INOSITOL MONOPHOSPHATASE"/>
    <property type="match status" value="1"/>
</dbReference>
<feature type="binding site" evidence="4">
    <location>
        <position position="86"/>
    </location>
    <ligand>
        <name>Mg(2+)</name>
        <dbReference type="ChEBI" id="CHEBI:18420"/>
        <label>1</label>
        <note>catalytic</note>
    </ligand>
</feature>
<dbReference type="InterPro" id="IPR020583">
    <property type="entry name" value="Inositol_monoP_metal-BS"/>
</dbReference>
<dbReference type="InterPro" id="IPR000760">
    <property type="entry name" value="Inositol_monophosphatase-like"/>
</dbReference>
<dbReference type="GO" id="GO:0006020">
    <property type="term" value="P:inositol metabolic process"/>
    <property type="evidence" value="ECO:0007669"/>
    <property type="project" value="TreeGrafter"/>
</dbReference>
<keyword evidence="2" id="KW-0378">Hydrolase</keyword>
<dbReference type="SUPFAM" id="SSF56655">
    <property type="entry name" value="Carbohydrate phosphatase"/>
    <property type="match status" value="1"/>
</dbReference>
<dbReference type="GO" id="GO:0007165">
    <property type="term" value="P:signal transduction"/>
    <property type="evidence" value="ECO:0007669"/>
    <property type="project" value="TreeGrafter"/>
</dbReference>
<dbReference type="Pfam" id="PF00459">
    <property type="entry name" value="Inositol_P"/>
    <property type="match status" value="1"/>
</dbReference>
<comment type="cofactor">
    <cofactor evidence="4">
        <name>Mg(2+)</name>
        <dbReference type="ChEBI" id="CHEBI:18420"/>
    </cofactor>
</comment>
<keyword evidence="1 4" id="KW-0479">Metal-binding</keyword>
<dbReference type="GO" id="GO:0008934">
    <property type="term" value="F:inositol monophosphate 1-phosphatase activity"/>
    <property type="evidence" value="ECO:0007669"/>
    <property type="project" value="TreeGrafter"/>
</dbReference>
<evidence type="ECO:0000313" key="6">
    <source>
        <dbReference type="Proteomes" id="UP000176409"/>
    </source>
</evidence>
<feature type="binding site" evidence="4">
    <location>
        <position position="70"/>
    </location>
    <ligand>
        <name>Mg(2+)</name>
        <dbReference type="ChEBI" id="CHEBI:18420"/>
        <label>1</label>
        <note>catalytic</note>
    </ligand>
</feature>
<evidence type="ECO:0000256" key="1">
    <source>
        <dbReference type="ARBA" id="ARBA00022723"/>
    </source>
</evidence>
<gene>
    <name evidence="5" type="ORF">A2973_03515</name>
</gene>
<evidence type="ECO:0000256" key="4">
    <source>
        <dbReference type="PIRSR" id="PIRSR600760-2"/>
    </source>
</evidence>
<dbReference type="Gene3D" id="3.30.540.10">
    <property type="entry name" value="Fructose-1,6-Bisphosphatase, subunit A, domain 1"/>
    <property type="match status" value="1"/>
</dbReference>
<dbReference type="AlphaFoldDB" id="A0A1F6AVQ2"/>
<dbReference type="EMBL" id="MFJZ01000072">
    <property type="protein sequence ID" value="OGG28766.1"/>
    <property type="molecule type" value="Genomic_DNA"/>
</dbReference>
<keyword evidence="3 4" id="KW-0460">Magnesium</keyword>
<dbReference type="PROSITE" id="PS00629">
    <property type="entry name" value="IMP_1"/>
    <property type="match status" value="1"/>
</dbReference>
<feature type="binding site" evidence="4">
    <location>
        <position position="218"/>
    </location>
    <ligand>
        <name>Mg(2+)</name>
        <dbReference type="ChEBI" id="CHEBI:18420"/>
        <label>1</label>
        <note>catalytic</note>
    </ligand>
</feature>
<dbReference type="PANTHER" id="PTHR20854:SF4">
    <property type="entry name" value="INOSITOL-1-MONOPHOSPHATASE-RELATED"/>
    <property type="match status" value="1"/>
</dbReference>
<evidence type="ECO:0008006" key="7">
    <source>
        <dbReference type="Google" id="ProtNLM"/>
    </source>
</evidence>